<dbReference type="PANTHER" id="PTHR36302">
    <property type="entry name" value="BLR7088 PROTEIN"/>
    <property type="match status" value="1"/>
</dbReference>
<organism evidence="1 2">
    <name type="scientific">Paraburkholderia kururiensis</name>
    <dbReference type="NCBI Taxonomy" id="984307"/>
    <lineage>
        <taxon>Bacteria</taxon>
        <taxon>Pseudomonadati</taxon>
        <taxon>Pseudomonadota</taxon>
        <taxon>Betaproteobacteria</taxon>
        <taxon>Burkholderiales</taxon>
        <taxon>Burkholderiaceae</taxon>
        <taxon>Paraburkholderia</taxon>
    </lineage>
</organism>
<reference evidence="1 2" key="1">
    <citation type="submission" date="2023-12" db="EMBL/GenBank/DDBJ databases">
        <title>Genome sequencing and assembly of bacterial species from a model synthetic community.</title>
        <authorList>
            <person name="Hogle S.L."/>
        </authorList>
    </citation>
    <scope>NUCLEOTIDE SEQUENCE [LARGE SCALE GENOMIC DNA]</scope>
    <source>
        <strain evidence="1 2">HAMBI 2494</strain>
    </source>
</reference>
<proteinExistence type="predicted"/>
<dbReference type="PANTHER" id="PTHR36302:SF1">
    <property type="entry name" value="COPPER CHAPERONE PCU(A)C"/>
    <property type="match status" value="1"/>
</dbReference>
<sequence>MTGAQAAAQAASHVEVSGCWIRAMPASVPSSGYFTLKNDSDAPATLTGVATPAFGMAMLHRTESNGSTSTMVAIDAAEVPAHGELVFAPKGYHVMLEQPVKPPVPGSRIEMTFGFADGSHARATCDVKPAAYAGQPAQ</sequence>
<dbReference type="InterPro" id="IPR058248">
    <property type="entry name" value="Lxx211020-like"/>
</dbReference>
<dbReference type="InterPro" id="IPR036182">
    <property type="entry name" value="PCuAC_sf"/>
</dbReference>
<protein>
    <submittedName>
        <fullName evidence="1">Copper chaperone PCu(A)C</fullName>
    </submittedName>
</protein>
<keyword evidence="2" id="KW-1185">Reference proteome</keyword>
<evidence type="ECO:0000313" key="1">
    <source>
        <dbReference type="EMBL" id="WQD81121.1"/>
    </source>
</evidence>
<dbReference type="SUPFAM" id="SSF110087">
    <property type="entry name" value="DR1885-like metal-binding protein"/>
    <property type="match status" value="1"/>
</dbReference>
<dbReference type="RefSeq" id="WP_232833233.1">
    <property type="nucleotide sequence ID" value="NZ_CP139965.1"/>
</dbReference>
<evidence type="ECO:0000313" key="2">
    <source>
        <dbReference type="Proteomes" id="UP001325479"/>
    </source>
</evidence>
<dbReference type="InterPro" id="IPR007410">
    <property type="entry name" value="LpqE-like"/>
</dbReference>
<dbReference type="EMBL" id="CP139965">
    <property type="protein sequence ID" value="WQD81121.1"/>
    <property type="molecule type" value="Genomic_DNA"/>
</dbReference>
<name>A0ABZ0WV70_9BURK</name>
<dbReference type="Proteomes" id="UP001325479">
    <property type="component" value="Chromosome"/>
</dbReference>
<accession>A0ABZ0WV70</accession>
<dbReference type="Gene3D" id="2.60.40.1890">
    <property type="entry name" value="PCu(A)C copper chaperone"/>
    <property type="match status" value="1"/>
</dbReference>
<dbReference type="Pfam" id="PF04314">
    <property type="entry name" value="PCuAC"/>
    <property type="match status" value="1"/>
</dbReference>
<gene>
    <name evidence="1" type="ORF">U0042_22380</name>
</gene>